<dbReference type="Proteomes" id="UP001463665">
    <property type="component" value="Chromosome"/>
</dbReference>
<evidence type="ECO:0000313" key="2">
    <source>
        <dbReference type="EMBL" id="XAO76228.1"/>
    </source>
</evidence>
<evidence type="ECO:0008006" key="4">
    <source>
        <dbReference type="Google" id="ProtNLM"/>
    </source>
</evidence>
<accession>A0AAU6WUC1</accession>
<keyword evidence="1" id="KW-0732">Signal</keyword>
<evidence type="ECO:0000313" key="3">
    <source>
        <dbReference type="Proteomes" id="UP001463665"/>
    </source>
</evidence>
<keyword evidence="3" id="KW-1185">Reference proteome</keyword>
<evidence type="ECO:0000256" key="1">
    <source>
        <dbReference type="SAM" id="SignalP"/>
    </source>
</evidence>
<dbReference type="EMBL" id="CP154834">
    <property type="protein sequence ID" value="XAO76228.1"/>
    <property type="molecule type" value="Genomic_DNA"/>
</dbReference>
<feature type="signal peptide" evidence="1">
    <location>
        <begin position="1"/>
        <end position="21"/>
    </location>
</feature>
<sequence>MKTRMIITALCLFSSSSLMLAQVGINTTTPQSTLDVNGNMKIRQMPTAATTTGFQILAVNQNTGGDFEVTRINPQLIADLATQGGVTGIPASVYSARKTAGVTLVSATVFPTGFQAVNFVNAERTVGASAVFTDNDNTYNVPSTGIYEINYTFRYGQGLFAQLVTAGVGIVRTRNGVSTLIDARAFMSQNLGFAEMAIAQETLNGLYPFQAGDKISFGLTNSTSLNPTILGASTANFNIAKVSN</sequence>
<dbReference type="RefSeq" id="WP_294202580.1">
    <property type="nucleotide sequence ID" value="NZ_CP154834.1"/>
</dbReference>
<proteinExistence type="predicted"/>
<reference evidence="2 3" key="1">
    <citation type="submission" date="2024-04" db="EMBL/GenBank/DDBJ databases">
        <title>Genome sequencing and assembly of rice foliar adapted Chryseobacterium endophyticum OsEnb-ALM-A6.</title>
        <authorList>
            <person name="Kumar S."/>
            <person name="Javed M."/>
            <person name="Chouhan V."/>
            <person name="Charishma K."/>
            <person name="Patel A."/>
            <person name="Kumar M."/>
            <person name="Sahu K.P."/>
            <person name="Kumar A."/>
        </authorList>
    </citation>
    <scope>NUCLEOTIDE SEQUENCE [LARGE SCALE GENOMIC DNA]</scope>
    <source>
        <strain evidence="2 3">OsEnb-ALM-A6</strain>
    </source>
</reference>
<protein>
    <recommendedName>
        <fullName evidence="4">C1q domain-containing protein</fullName>
    </recommendedName>
</protein>
<feature type="chain" id="PRO_5043985991" description="C1q domain-containing protein" evidence="1">
    <location>
        <begin position="22"/>
        <end position="244"/>
    </location>
</feature>
<organism evidence="2 3">
    <name type="scientific">Chryseobacterium endophyticum</name>
    <dbReference type="NCBI Taxonomy" id="1854762"/>
    <lineage>
        <taxon>Bacteria</taxon>
        <taxon>Pseudomonadati</taxon>
        <taxon>Bacteroidota</taxon>
        <taxon>Flavobacteriia</taxon>
        <taxon>Flavobacteriales</taxon>
        <taxon>Weeksellaceae</taxon>
        <taxon>Chryseobacterium group</taxon>
        <taxon>Chryseobacterium</taxon>
    </lineage>
</organism>
<name>A0AAU6WUC1_9FLAO</name>
<gene>
    <name evidence="2" type="ORF">AAFP95_10865</name>
</gene>
<dbReference type="AlphaFoldDB" id="A0AAU6WUC1"/>